<accession>A0A7S0DYK6</accession>
<name>A0A7S0DYK6_9CRYP</name>
<organism evidence="1">
    <name type="scientific">Hanusia phi</name>
    <dbReference type="NCBI Taxonomy" id="3032"/>
    <lineage>
        <taxon>Eukaryota</taxon>
        <taxon>Cryptophyceae</taxon>
        <taxon>Pyrenomonadales</taxon>
        <taxon>Geminigeraceae</taxon>
        <taxon>Hanusia</taxon>
    </lineage>
</organism>
<evidence type="ECO:0000313" key="1">
    <source>
        <dbReference type="EMBL" id="CAD8469315.1"/>
    </source>
</evidence>
<reference evidence="1" key="1">
    <citation type="submission" date="2021-01" db="EMBL/GenBank/DDBJ databases">
        <authorList>
            <person name="Corre E."/>
            <person name="Pelletier E."/>
            <person name="Niang G."/>
            <person name="Scheremetjew M."/>
            <person name="Finn R."/>
            <person name="Kale V."/>
            <person name="Holt S."/>
            <person name="Cochrane G."/>
            <person name="Meng A."/>
            <person name="Brown T."/>
            <person name="Cohen L."/>
        </authorList>
    </citation>
    <scope>NUCLEOTIDE SEQUENCE</scope>
    <source>
        <strain evidence="1">CCMP325</strain>
    </source>
</reference>
<dbReference type="AlphaFoldDB" id="A0A7S0DYK6"/>
<protein>
    <submittedName>
        <fullName evidence="1">Uncharacterized protein</fullName>
    </submittedName>
</protein>
<dbReference type="EMBL" id="HBEO01003364">
    <property type="protein sequence ID" value="CAD8469315.1"/>
    <property type="molecule type" value="Transcribed_RNA"/>
</dbReference>
<gene>
    <name evidence="1" type="ORF">HPHI1048_LOCUS2379</name>
</gene>
<proteinExistence type="predicted"/>
<sequence length="99" mass="11366">MQRIQLAVYQANLFRAMRRMSSIALEETGSRGFAFDKSRVSQQGKNIQTYHSSSFSQPSIKEARVQSKQDPATPLKQIIPLKSAEEYKSVLRKFNQSRQ</sequence>